<sequence length="191" mass="20602">MKSRRRSASCYRKKRARSPDKPFIIAAACHSPASPPPPRPSEIGRMSDFNRNELQAALVLIGLGIGCLIIALGYPMGTVVRMGAGFFPVALSVLLIGLGAVLAWQSRTAEKTEVVLRLRPFVMILGGILAWALMVDRIGFLPATAILVVLCAMVERETTWRSALLLTAGLCVFGWLVFIVGLKIPLSMLGG</sequence>
<name>A0A844QL23_9HYPH</name>
<reference evidence="3 4" key="1">
    <citation type="submission" date="2019-12" db="EMBL/GenBank/DDBJ databases">
        <title>Nitratireductor arenosus sp. nov., Isolated from sea sand, Jeju island, South Korea.</title>
        <authorList>
            <person name="Kim W."/>
        </authorList>
    </citation>
    <scope>NUCLEOTIDE SEQUENCE [LARGE SCALE GENOMIC DNA]</scope>
    <source>
        <strain evidence="3 4">CAU 1489</strain>
    </source>
</reference>
<proteinExistence type="predicted"/>
<evidence type="ECO:0000259" key="2">
    <source>
        <dbReference type="Pfam" id="PF07331"/>
    </source>
</evidence>
<protein>
    <recommendedName>
        <fullName evidence="2">DUF1468 domain-containing protein</fullName>
    </recommendedName>
</protein>
<organism evidence="3 4">
    <name type="scientific">Nitratireductor arenosus</name>
    <dbReference type="NCBI Taxonomy" id="2682096"/>
    <lineage>
        <taxon>Bacteria</taxon>
        <taxon>Pseudomonadati</taxon>
        <taxon>Pseudomonadota</taxon>
        <taxon>Alphaproteobacteria</taxon>
        <taxon>Hyphomicrobiales</taxon>
        <taxon>Phyllobacteriaceae</taxon>
        <taxon>Nitratireductor</taxon>
    </lineage>
</organism>
<accession>A0A844QL23</accession>
<feature type="transmembrane region" description="Helical" evidence="1">
    <location>
        <begin position="116"/>
        <end position="134"/>
    </location>
</feature>
<dbReference type="AlphaFoldDB" id="A0A844QL23"/>
<keyword evidence="1" id="KW-1133">Transmembrane helix</keyword>
<dbReference type="InterPro" id="IPR009936">
    <property type="entry name" value="DUF1468"/>
</dbReference>
<feature type="transmembrane region" description="Helical" evidence="1">
    <location>
        <begin position="54"/>
        <end position="74"/>
    </location>
</feature>
<feature type="transmembrane region" description="Helical" evidence="1">
    <location>
        <begin position="86"/>
        <end position="104"/>
    </location>
</feature>
<keyword evidence="1" id="KW-0472">Membrane</keyword>
<comment type="caution">
    <text evidence="3">The sequence shown here is derived from an EMBL/GenBank/DDBJ whole genome shotgun (WGS) entry which is preliminary data.</text>
</comment>
<evidence type="ECO:0000256" key="1">
    <source>
        <dbReference type="SAM" id="Phobius"/>
    </source>
</evidence>
<keyword evidence="4" id="KW-1185">Reference proteome</keyword>
<evidence type="ECO:0000313" key="3">
    <source>
        <dbReference type="EMBL" id="MVA98713.1"/>
    </source>
</evidence>
<feature type="domain" description="DUF1468" evidence="2">
    <location>
        <begin position="56"/>
        <end position="186"/>
    </location>
</feature>
<dbReference type="Pfam" id="PF07331">
    <property type="entry name" value="TctB"/>
    <property type="match status" value="1"/>
</dbReference>
<keyword evidence="1" id="KW-0812">Transmembrane</keyword>
<feature type="transmembrane region" description="Helical" evidence="1">
    <location>
        <begin position="140"/>
        <end position="156"/>
    </location>
</feature>
<dbReference type="Proteomes" id="UP000463224">
    <property type="component" value="Unassembled WGS sequence"/>
</dbReference>
<gene>
    <name evidence="3" type="ORF">GN330_15815</name>
</gene>
<evidence type="ECO:0000313" key="4">
    <source>
        <dbReference type="Proteomes" id="UP000463224"/>
    </source>
</evidence>
<feature type="transmembrane region" description="Helical" evidence="1">
    <location>
        <begin position="163"/>
        <end position="184"/>
    </location>
</feature>
<dbReference type="EMBL" id="WPHG01000003">
    <property type="protein sequence ID" value="MVA98713.1"/>
    <property type="molecule type" value="Genomic_DNA"/>
</dbReference>